<proteinExistence type="predicted"/>
<dbReference type="RefSeq" id="WP_109009433.1">
    <property type="nucleotide sequence ID" value="NZ_BDUD01000001.1"/>
</dbReference>
<dbReference type="EMBL" id="BDUD01000001">
    <property type="protein sequence ID" value="GBG19671.1"/>
    <property type="molecule type" value="Genomic_DNA"/>
</dbReference>
<dbReference type="Proteomes" id="UP000245124">
    <property type="component" value="Unassembled WGS sequence"/>
</dbReference>
<evidence type="ECO:0000313" key="1">
    <source>
        <dbReference type="EMBL" id="GBG19671.1"/>
    </source>
</evidence>
<protein>
    <submittedName>
        <fullName evidence="1">Uncharacterized protein</fullName>
    </submittedName>
</protein>
<sequence>MLSTKENLKQIQMDTIQQEPLLTELTPEAAATVEGGLLYTTKGVTTRLNIRERATTKSDKIGSFRPGAVFDASAKVTNGFRKLLGRAGWVAASFTKPFLIRV</sequence>
<organism evidence="1 2">
    <name type="scientific">Nostoc commune NIES-4072</name>
    <dbReference type="NCBI Taxonomy" id="2005467"/>
    <lineage>
        <taxon>Bacteria</taxon>
        <taxon>Bacillati</taxon>
        <taxon>Cyanobacteriota</taxon>
        <taxon>Cyanophyceae</taxon>
        <taxon>Nostocales</taxon>
        <taxon>Nostocaceae</taxon>
        <taxon>Nostoc</taxon>
    </lineage>
</organism>
<gene>
    <name evidence="1" type="ORF">NIES4072_33400</name>
</gene>
<keyword evidence="2" id="KW-1185">Reference proteome</keyword>
<dbReference type="OrthoDB" id="516402at2"/>
<accession>A0A2R5FV10</accession>
<comment type="caution">
    <text evidence="1">The sequence shown here is derived from an EMBL/GenBank/DDBJ whole genome shotgun (WGS) entry which is preliminary data.</text>
</comment>
<reference evidence="1 2" key="1">
    <citation type="submission" date="2017-06" db="EMBL/GenBank/DDBJ databases">
        <title>Genome sequencing of cyanobaciteial culture collection at National Institute for Environmental Studies (NIES).</title>
        <authorList>
            <person name="Hirose Y."/>
            <person name="Shimura Y."/>
            <person name="Fujisawa T."/>
            <person name="Nakamura Y."/>
            <person name="Kawachi M."/>
        </authorList>
    </citation>
    <scope>NUCLEOTIDE SEQUENCE [LARGE SCALE GENOMIC DNA]</scope>
    <source>
        <strain evidence="1 2">NIES-4072</strain>
    </source>
</reference>
<dbReference type="AlphaFoldDB" id="A0A2R5FV10"/>
<dbReference type="Gene3D" id="2.30.30.40">
    <property type="entry name" value="SH3 Domains"/>
    <property type="match status" value="1"/>
</dbReference>
<evidence type="ECO:0000313" key="2">
    <source>
        <dbReference type="Proteomes" id="UP000245124"/>
    </source>
</evidence>
<name>A0A2R5FV10_NOSCO</name>